<evidence type="ECO:0000256" key="3">
    <source>
        <dbReference type="ARBA" id="ARBA00023134"/>
    </source>
</evidence>
<dbReference type="Proteomes" id="UP000807342">
    <property type="component" value="Unassembled WGS sequence"/>
</dbReference>
<dbReference type="InterPro" id="IPR014813">
    <property type="entry name" value="Gnl3_N_dom"/>
</dbReference>
<protein>
    <recommendedName>
        <fullName evidence="10">CP-type G domain-containing protein</fullName>
    </recommendedName>
</protein>
<evidence type="ECO:0000313" key="9">
    <source>
        <dbReference type="Proteomes" id="UP000807342"/>
    </source>
</evidence>
<dbReference type="SUPFAM" id="SSF52540">
    <property type="entry name" value="P-loop containing nucleoside triphosphate hydrolases"/>
    <property type="match status" value="1"/>
</dbReference>
<evidence type="ECO:0000256" key="1">
    <source>
        <dbReference type="ARBA" id="ARBA00004123"/>
    </source>
</evidence>
<keyword evidence="4" id="KW-0539">Nucleus</keyword>
<dbReference type="GO" id="GO:0005730">
    <property type="term" value="C:nucleolus"/>
    <property type="evidence" value="ECO:0007669"/>
    <property type="project" value="UniProtKB-ARBA"/>
</dbReference>
<comment type="subcellular location">
    <subcellularLocation>
        <location evidence="1">Nucleus</location>
    </subcellularLocation>
</comment>
<dbReference type="InterPro" id="IPR006073">
    <property type="entry name" value="GTP-bd"/>
</dbReference>
<feature type="domain" description="G" evidence="6">
    <location>
        <begin position="282"/>
        <end position="352"/>
    </location>
</feature>
<dbReference type="Pfam" id="PF01926">
    <property type="entry name" value="MMR_HSR1"/>
    <property type="match status" value="1"/>
</dbReference>
<keyword evidence="2" id="KW-0547">Nucleotide-binding</keyword>
<evidence type="ECO:0000259" key="7">
    <source>
        <dbReference type="Pfam" id="PF08701"/>
    </source>
</evidence>
<dbReference type="AlphaFoldDB" id="A0A9P5XCH2"/>
<feature type="compositionally biased region" description="Polar residues" evidence="5">
    <location>
        <begin position="592"/>
        <end position="607"/>
    </location>
</feature>
<organism evidence="8 9">
    <name type="scientific">Macrolepiota fuliginosa MF-IS2</name>
    <dbReference type="NCBI Taxonomy" id="1400762"/>
    <lineage>
        <taxon>Eukaryota</taxon>
        <taxon>Fungi</taxon>
        <taxon>Dikarya</taxon>
        <taxon>Basidiomycota</taxon>
        <taxon>Agaricomycotina</taxon>
        <taxon>Agaricomycetes</taxon>
        <taxon>Agaricomycetidae</taxon>
        <taxon>Agaricales</taxon>
        <taxon>Agaricineae</taxon>
        <taxon>Agaricaceae</taxon>
        <taxon>Macrolepiota</taxon>
    </lineage>
</organism>
<dbReference type="InterPro" id="IPR023179">
    <property type="entry name" value="GTP-bd_ortho_bundle_sf"/>
</dbReference>
<feature type="compositionally biased region" description="Basic residues" evidence="5">
    <location>
        <begin position="1"/>
        <end position="10"/>
    </location>
</feature>
<feature type="compositionally biased region" description="Basic and acidic residues" evidence="5">
    <location>
        <begin position="66"/>
        <end position="97"/>
    </location>
</feature>
<evidence type="ECO:0000256" key="2">
    <source>
        <dbReference type="ARBA" id="ARBA00022741"/>
    </source>
</evidence>
<feature type="compositionally biased region" description="Polar residues" evidence="5">
    <location>
        <begin position="618"/>
        <end position="629"/>
    </location>
</feature>
<dbReference type="PANTHER" id="PTHR11089">
    <property type="entry name" value="GTP-BINDING PROTEIN-RELATED"/>
    <property type="match status" value="1"/>
</dbReference>
<feature type="region of interest" description="Disordered" evidence="5">
    <location>
        <begin position="1"/>
        <end position="115"/>
    </location>
</feature>
<dbReference type="PANTHER" id="PTHR11089:SF30">
    <property type="entry name" value="GUANINE NUCLEOTIDE-BINDING PROTEIN-LIKE 3 HOMOLOG"/>
    <property type="match status" value="1"/>
</dbReference>
<feature type="region of interest" description="Disordered" evidence="5">
    <location>
        <begin position="506"/>
        <end position="660"/>
    </location>
</feature>
<sequence>MPRIRKKTTNRKTTNDRRKVQHKARESRKKKTKAAKKNTQWKSKNKKDPGIPNDFPYKDQILAEVAEQRRAAAEEKEKRKEEKRLARQQPKEDRTEDQNTADEGQESPGSKSLDVGSEAIASLSAKLINPKLTTKEKKSVVLVREEEEAPILVNHDLPTLKAVLDGSDVLLEVLDARDPLPFRSSYLEKAMEEKKVLLVLNKIDTCPRESLSAWLAFLRREHPTYLFRTATAFLPAALESTAPVQGKGKAKVSFPKDDALGSEAILAQLSSWAKEKDGSPLNVAVVGLTNAGKSSFLNSLLHKASLPVYSLPTSSRGATTTVLPQEVSIEADGKLIRFVDTPGLTWLNEATEAGADSIEDLRVRDILLRSKGRIDRLKDPSSAVIHIISRVNTEDLMLMYNIPAFTKGDSTAFLSGVARSNHLVKKRGEPDLTGASKIILRDWSTARFARYTTPPVIHESKQPDTSPLNEVDEKVLSSVRMRKEIRKDGGLVKLLASSMEKREVALEKPWIEEEKSDDSDIADGEMNADGDGDEEESGSDEDDGTGQDDEGSELDEQEEDEDTEPSPPPSKQKRKRATSSASMQLTKKVAFTSHNQSKPAQTSTERPQGQPGPKSILKKSTTTTRQNVSGPAPSKKQKRPPGKVANAPSSLKNKAGVADPNAYDFTKFF</sequence>
<keyword evidence="9" id="KW-1185">Reference proteome</keyword>
<dbReference type="Pfam" id="PF08701">
    <property type="entry name" value="GN3L_Grn1"/>
    <property type="match status" value="1"/>
</dbReference>
<evidence type="ECO:0008006" key="10">
    <source>
        <dbReference type="Google" id="ProtNLM"/>
    </source>
</evidence>
<feature type="compositionally biased region" description="Basic residues" evidence="5">
    <location>
        <begin position="19"/>
        <end position="36"/>
    </location>
</feature>
<evidence type="ECO:0000313" key="8">
    <source>
        <dbReference type="EMBL" id="KAF9448474.1"/>
    </source>
</evidence>
<gene>
    <name evidence="8" type="ORF">P691DRAFT_759896</name>
</gene>
<comment type="caution">
    <text evidence="8">The sequence shown here is derived from an EMBL/GenBank/DDBJ whole genome shotgun (WGS) entry which is preliminary data.</text>
</comment>
<dbReference type="Gene3D" id="3.40.50.300">
    <property type="entry name" value="P-loop containing nucleotide triphosphate hydrolases"/>
    <property type="match status" value="1"/>
</dbReference>
<evidence type="ECO:0000256" key="5">
    <source>
        <dbReference type="SAM" id="MobiDB-lite"/>
    </source>
</evidence>
<dbReference type="InterPro" id="IPR050755">
    <property type="entry name" value="TRAFAC_YlqF/YawG_RiboMat"/>
</dbReference>
<proteinExistence type="predicted"/>
<name>A0A9P5XCH2_9AGAR</name>
<feature type="compositionally biased region" description="Acidic residues" evidence="5">
    <location>
        <begin position="514"/>
        <end position="564"/>
    </location>
</feature>
<accession>A0A9P5XCH2</accession>
<dbReference type="Gene3D" id="1.10.1580.10">
    <property type="match status" value="1"/>
</dbReference>
<dbReference type="GO" id="GO:0005525">
    <property type="term" value="F:GTP binding"/>
    <property type="evidence" value="ECO:0007669"/>
    <property type="project" value="UniProtKB-KW"/>
</dbReference>
<evidence type="ECO:0000256" key="4">
    <source>
        <dbReference type="ARBA" id="ARBA00023242"/>
    </source>
</evidence>
<reference evidence="8" key="1">
    <citation type="submission" date="2020-11" db="EMBL/GenBank/DDBJ databases">
        <authorList>
            <consortium name="DOE Joint Genome Institute"/>
            <person name="Ahrendt S."/>
            <person name="Riley R."/>
            <person name="Andreopoulos W."/>
            <person name="Labutti K."/>
            <person name="Pangilinan J."/>
            <person name="Ruiz-Duenas F.J."/>
            <person name="Barrasa J.M."/>
            <person name="Sanchez-Garcia M."/>
            <person name="Camarero S."/>
            <person name="Miyauchi S."/>
            <person name="Serrano A."/>
            <person name="Linde D."/>
            <person name="Babiker R."/>
            <person name="Drula E."/>
            <person name="Ayuso-Fernandez I."/>
            <person name="Pacheco R."/>
            <person name="Padilla G."/>
            <person name="Ferreira P."/>
            <person name="Barriuso J."/>
            <person name="Kellner H."/>
            <person name="Castanera R."/>
            <person name="Alfaro M."/>
            <person name="Ramirez L."/>
            <person name="Pisabarro A.G."/>
            <person name="Kuo A."/>
            <person name="Tritt A."/>
            <person name="Lipzen A."/>
            <person name="He G."/>
            <person name="Yan M."/>
            <person name="Ng V."/>
            <person name="Cullen D."/>
            <person name="Martin F."/>
            <person name="Rosso M.-N."/>
            <person name="Henrissat B."/>
            <person name="Hibbett D."/>
            <person name="Martinez A.T."/>
            <person name="Grigoriev I.V."/>
        </authorList>
    </citation>
    <scope>NUCLEOTIDE SEQUENCE</scope>
    <source>
        <strain evidence="8">MF-IS2</strain>
    </source>
</reference>
<feature type="domain" description="Guanine nucleotide-binding protein-like 3 N-terminal" evidence="7">
    <location>
        <begin position="15"/>
        <end position="89"/>
    </location>
</feature>
<dbReference type="OrthoDB" id="10266128at2759"/>
<dbReference type="InterPro" id="IPR027417">
    <property type="entry name" value="P-loop_NTPase"/>
</dbReference>
<evidence type="ECO:0000259" key="6">
    <source>
        <dbReference type="Pfam" id="PF01926"/>
    </source>
</evidence>
<keyword evidence="3" id="KW-0342">GTP-binding</keyword>
<dbReference type="EMBL" id="MU151160">
    <property type="protein sequence ID" value="KAF9448474.1"/>
    <property type="molecule type" value="Genomic_DNA"/>
</dbReference>